<keyword evidence="2" id="KW-0255">Endonuclease</keyword>
<dbReference type="Proteomes" id="UP000597617">
    <property type="component" value="Unassembled WGS sequence"/>
</dbReference>
<gene>
    <name evidence="2" type="ORF">I2I05_04020</name>
</gene>
<dbReference type="Gene3D" id="3.40.960.10">
    <property type="entry name" value="VSR Endonuclease"/>
    <property type="match status" value="1"/>
</dbReference>
<name>A0ABS0IFH3_9BACT</name>
<evidence type="ECO:0000313" key="2">
    <source>
        <dbReference type="EMBL" id="MBF9236555.1"/>
    </source>
</evidence>
<proteinExistence type="predicted"/>
<organism evidence="2 3">
    <name type="scientific">Hymenobacter jeongseonensis</name>
    <dbReference type="NCBI Taxonomy" id="2791027"/>
    <lineage>
        <taxon>Bacteria</taxon>
        <taxon>Pseudomonadati</taxon>
        <taxon>Bacteroidota</taxon>
        <taxon>Cytophagia</taxon>
        <taxon>Cytophagales</taxon>
        <taxon>Hymenobacteraceae</taxon>
        <taxon>Hymenobacter</taxon>
    </lineage>
</organism>
<dbReference type="RefSeq" id="WP_196280949.1">
    <property type="nucleotide sequence ID" value="NZ_JADQDQ010000002.1"/>
</dbReference>
<keyword evidence="2" id="KW-0540">Nuclease</keyword>
<dbReference type="PANTHER" id="PTHR38590">
    <property type="entry name" value="BLL0828 PROTEIN"/>
    <property type="match status" value="1"/>
</dbReference>
<reference evidence="2 3" key="1">
    <citation type="submission" date="2020-11" db="EMBL/GenBank/DDBJ databases">
        <authorList>
            <person name="Kim M.K."/>
        </authorList>
    </citation>
    <scope>NUCLEOTIDE SEQUENCE [LARGE SCALE GENOMIC DNA]</scope>
    <source>
        <strain evidence="2 3">BT683</strain>
    </source>
</reference>
<keyword evidence="2" id="KW-0378">Hydrolase</keyword>
<sequence>MAILNNLPHKKEARRTLRNNLTSAEAALWNRLKSGQVGGRKFRRQHSVGEFILDFYCPQEKLAVELDGAGHFTVSGNLHDAARTEYLNAVGIRVIRFENKLIWSALDSVVHSIESSFIGH</sequence>
<dbReference type="CDD" id="cd01038">
    <property type="entry name" value="Endonuclease_DUF559"/>
    <property type="match status" value="1"/>
</dbReference>
<keyword evidence="3" id="KW-1185">Reference proteome</keyword>
<evidence type="ECO:0000313" key="3">
    <source>
        <dbReference type="Proteomes" id="UP000597617"/>
    </source>
</evidence>
<feature type="domain" description="DUF559" evidence="1">
    <location>
        <begin position="11"/>
        <end position="114"/>
    </location>
</feature>
<evidence type="ECO:0000259" key="1">
    <source>
        <dbReference type="Pfam" id="PF04480"/>
    </source>
</evidence>
<dbReference type="PANTHER" id="PTHR38590:SF1">
    <property type="entry name" value="BLL0828 PROTEIN"/>
    <property type="match status" value="1"/>
</dbReference>
<dbReference type="InterPro" id="IPR007569">
    <property type="entry name" value="DUF559"/>
</dbReference>
<protein>
    <submittedName>
        <fullName evidence="2">Endonuclease domain-containing protein</fullName>
    </submittedName>
</protein>
<dbReference type="EMBL" id="JADQDQ010000002">
    <property type="protein sequence ID" value="MBF9236555.1"/>
    <property type="molecule type" value="Genomic_DNA"/>
</dbReference>
<accession>A0ABS0IFH3</accession>
<dbReference type="GO" id="GO:0004519">
    <property type="term" value="F:endonuclease activity"/>
    <property type="evidence" value="ECO:0007669"/>
    <property type="project" value="UniProtKB-KW"/>
</dbReference>
<dbReference type="SUPFAM" id="SSF52980">
    <property type="entry name" value="Restriction endonuclease-like"/>
    <property type="match status" value="1"/>
</dbReference>
<dbReference type="Pfam" id="PF04480">
    <property type="entry name" value="DUF559"/>
    <property type="match status" value="1"/>
</dbReference>
<dbReference type="InterPro" id="IPR011335">
    <property type="entry name" value="Restrct_endonuc-II-like"/>
</dbReference>
<dbReference type="InterPro" id="IPR047216">
    <property type="entry name" value="Endonuclease_DUF559_bact"/>
</dbReference>
<comment type="caution">
    <text evidence="2">The sequence shown here is derived from an EMBL/GenBank/DDBJ whole genome shotgun (WGS) entry which is preliminary data.</text>
</comment>